<comment type="catalytic activity">
    <reaction evidence="13">
        <text>N(4)-(alpha-D-Glc-(1-&gt;2)-alpha-D-Glc-(1-&gt;3)-alpha-D-Glc-(1-&gt;3)-alpha-D-Man-(1-&gt;2)-alpha-D-Man-(1-&gt;2)-alpha-D-Man-(1-&gt;3)-[alpha-D-Man-(1-&gt;2)-alpha-D-Man-(1-&gt;3)-[alpha-D-Man-(1-&gt;2)-alpha-D-Man-(1-&gt;6)]-alpha-D-Man-(1-&gt;6)]-beta-D-Man-(1-&gt;4)-beta-D-GlcNAc-(1-&gt;4)-beta-D-GlcNAc)-L-asparaginyl-[protein] + H2O = N(4)-(alpha-D-Glc-(1-&gt;3)-alpha-D-Glc-(1-&gt;3)-alpha-D-Man-(1-&gt;2)-alpha-D-Man-(1-&gt;2)-alpha-D-Man-(1-&gt;3)-[alpha-D-Man-(1-&gt;2)-alpha-D-Man-(1-&gt;3)-[alpha-D-Man-(1-&gt;2)-alpha-D-Man-(1-&gt;6)]-alpha-D-Man-(1-&gt;6)]-beta-D-Man-(1-&gt;4)-beta-D-GlcNAc-(1-&gt;4)-beta-D-GlcNAc)-L-asparaginyl-[protein] + beta-D-glucose</text>
        <dbReference type="Rhea" id="RHEA:55988"/>
        <dbReference type="Rhea" id="RHEA-COMP:12806"/>
        <dbReference type="Rhea" id="RHEA-COMP:14355"/>
        <dbReference type="ChEBI" id="CHEBI:15377"/>
        <dbReference type="ChEBI" id="CHEBI:15903"/>
        <dbReference type="ChEBI" id="CHEBI:59082"/>
        <dbReference type="ChEBI" id="CHEBI:132537"/>
        <dbReference type="EC" id="3.2.1.106"/>
    </reaction>
</comment>
<dbReference type="Pfam" id="PF16923">
    <property type="entry name" value="Glyco_hydro_63N"/>
    <property type="match status" value="1"/>
</dbReference>
<dbReference type="Proteomes" id="UP001461498">
    <property type="component" value="Unassembled WGS sequence"/>
</dbReference>
<evidence type="ECO:0000256" key="5">
    <source>
        <dbReference type="ARBA" id="ARBA00022801"/>
    </source>
</evidence>
<keyword evidence="10" id="KW-0325">Glycoprotein</keyword>
<keyword evidence="9 13" id="KW-0472">Membrane</keyword>
<evidence type="ECO:0000256" key="7">
    <source>
        <dbReference type="ARBA" id="ARBA00022968"/>
    </source>
</evidence>
<dbReference type="Gene3D" id="1.50.10.10">
    <property type="match status" value="1"/>
</dbReference>
<dbReference type="Gene3D" id="2.70.98.110">
    <property type="entry name" value="Glycosyl hydrolase family 63, N-terminal domain"/>
    <property type="match status" value="1"/>
</dbReference>
<evidence type="ECO:0000256" key="9">
    <source>
        <dbReference type="ARBA" id="ARBA00023136"/>
    </source>
</evidence>
<evidence type="ECO:0000256" key="6">
    <source>
        <dbReference type="ARBA" id="ARBA00022824"/>
    </source>
</evidence>
<dbReference type="InterPro" id="IPR008928">
    <property type="entry name" value="6-hairpin_glycosidase_sf"/>
</dbReference>
<name>A0AAW1DEB0_9HEMI</name>
<dbReference type="EMBL" id="JAPXFL010000003">
    <property type="protein sequence ID" value="KAK9509360.1"/>
    <property type="molecule type" value="Genomic_DNA"/>
</dbReference>
<protein>
    <recommendedName>
        <fullName evidence="12 13">Mannosyl-oligosaccharide glucosidase</fullName>
        <ecNumber evidence="12 13">3.2.1.106</ecNumber>
    </recommendedName>
</protein>
<dbReference type="PANTHER" id="PTHR10412">
    <property type="entry name" value="MANNOSYL-OLIGOSACCHARIDE GLUCOSIDASE"/>
    <property type="match status" value="1"/>
</dbReference>
<dbReference type="FunFam" id="1.50.10.10:FF:000009">
    <property type="entry name" value="mannosyl-oligosaccharide glucosidase"/>
    <property type="match status" value="1"/>
</dbReference>
<dbReference type="GO" id="GO:0005789">
    <property type="term" value="C:endoplasmic reticulum membrane"/>
    <property type="evidence" value="ECO:0007669"/>
    <property type="project" value="UniProtKB-SubCell"/>
</dbReference>
<evidence type="ECO:0000256" key="12">
    <source>
        <dbReference type="ARBA" id="ARBA00038888"/>
    </source>
</evidence>
<feature type="region of interest" description="Disordered" evidence="14">
    <location>
        <begin position="542"/>
        <end position="563"/>
    </location>
</feature>
<dbReference type="GO" id="GO:0006487">
    <property type="term" value="P:protein N-linked glycosylation"/>
    <property type="evidence" value="ECO:0007669"/>
    <property type="project" value="UniProtKB-UniRule"/>
</dbReference>
<comment type="subcellular location">
    <subcellularLocation>
        <location evidence="1 13">Endoplasmic reticulum membrane</location>
        <topology evidence="1 13">Single-pass type II membrane protein</topology>
    </subcellularLocation>
</comment>
<keyword evidence="11 13" id="KW-0326">Glycosidase</keyword>
<keyword evidence="18" id="KW-1185">Reference proteome</keyword>
<feature type="compositionally biased region" description="Basic and acidic residues" evidence="14">
    <location>
        <begin position="8"/>
        <end position="26"/>
    </location>
</feature>
<feature type="transmembrane region" description="Helical" evidence="13">
    <location>
        <begin position="38"/>
        <end position="57"/>
    </location>
</feature>
<dbReference type="PANTHER" id="PTHR10412:SF11">
    <property type="entry name" value="MANNOSYL-OLIGOSACCHARIDE GLUCOSIDASE"/>
    <property type="match status" value="1"/>
</dbReference>
<dbReference type="AlphaFoldDB" id="A0AAW1DEB0"/>
<keyword evidence="4 13" id="KW-0812">Transmembrane</keyword>
<evidence type="ECO:0000256" key="1">
    <source>
        <dbReference type="ARBA" id="ARBA00004648"/>
    </source>
</evidence>
<dbReference type="InterPro" id="IPR031631">
    <property type="entry name" value="Glyco_hydro_63N"/>
</dbReference>
<keyword evidence="7" id="KW-0735">Signal-anchor</keyword>
<dbReference type="InterPro" id="IPR004888">
    <property type="entry name" value="Glycoside_hydrolase_63"/>
</dbReference>
<keyword evidence="5 13" id="KW-0378">Hydrolase</keyword>
<dbReference type="InterPro" id="IPR012341">
    <property type="entry name" value="6hp_glycosidase-like_sf"/>
</dbReference>
<keyword evidence="8 13" id="KW-1133">Transmembrane helix</keyword>
<evidence type="ECO:0000259" key="15">
    <source>
        <dbReference type="Pfam" id="PF03200"/>
    </source>
</evidence>
<evidence type="ECO:0000256" key="11">
    <source>
        <dbReference type="ARBA" id="ARBA00023295"/>
    </source>
</evidence>
<evidence type="ECO:0000256" key="10">
    <source>
        <dbReference type="ARBA" id="ARBA00023180"/>
    </source>
</evidence>
<reference evidence="17 18" key="1">
    <citation type="submission" date="2022-12" db="EMBL/GenBank/DDBJ databases">
        <title>Chromosome-level genome assembly of true bugs.</title>
        <authorList>
            <person name="Ma L."/>
            <person name="Li H."/>
        </authorList>
    </citation>
    <scope>NUCLEOTIDE SEQUENCE [LARGE SCALE GENOMIC DNA]</scope>
    <source>
        <strain evidence="17">Lab_2022b</strain>
    </source>
</reference>
<feature type="region of interest" description="Disordered" evidence="14">
    <location>
        <begin position="629"/>
        <end position="650"/>
    </location>
</feature>
<comment type="similarity">
    <text evidence="3 13">Belongs to the glycosyl hydrolase 63 family.</text>
</comment>
<dbReference type="Pfam" id="PF03200">
    <property type="entry name" value="Glyco_hydro_63"/>
    <property type="match status" value="1"/>
</dbReference>
<evidence type="ECO:0000259" key="16">
    <source>
        <dbReference type="Pfam" id="PF16923"/>
    </source>
</evidence>
<evidence type="ECO:0000313" key="18">
    <source>
        <dbReference type="Proteomes" id="UP001461498"/>
    </source>
</evidence>
<comment type="caution">
    <text evidence="17">The sequence shown here is derived from an EMBL/GenBank/DDBJ whole genome shotgun (WGS) entry which is preliminary data.</text>
</comment>
<dbReference type="GO" id="GO:0009311">
    <property type="term" value="P:oligosaccharide metabolic process"/>
    <property type="evidence" value="ECO:0007669"/>
    <property type="project" value="UniProtKB-UniRule"/>
</dbReference>
<comment type="function">
    <text evidence="13">Cleaves the distal alpha 1,2-linked glucose residue from the Glc(3)Man(9)GlcNAc(2) oligosaccharide precursor.</text>
</comment>
<organism evidence="17 18">
    <name type="scientific">Rhynocoris fuscipes</name>
    <dbReference type="NCBI Taxonomy" id="488301"/>
    <lineage>
        <taxon>Eukaryota</taxon>
        <taxon>Metazoa</taxon>
        <taxon>Ecdysozoa</taxon>
        <taxon>Arthropoda</taxon>
        <taxon>Hexapoda</taxon>
        <taxon>Insecta</taxon>
        <taxon>Pterygota</taxon>
        <taxon>Neoptera</taxon>
        <taxon>Paraneoptera</taxon>
        <taxon>Hemiptera</taxon>
        <taxon>Heteroptera</taxon>
        <taxon>Panheteroptera</taxon>
        <taxon>Cimicomorpha</taxon>
        <taxon>Reduviidae</taxon>
        <taxon>Harpactorinae</taxon>
        <taxon>Harpactorini</taxon>
        <taxon>Rhynocoris</taxon>
    </lineage>
</organism>
<dbReference type="InterPro" id="IPR031335">
    <property type="entry name" value="Glyco_hydro_63_C"/>
</dbReference>
<evidence type="ECO:0000256" key="14">
    <source>
        <dbReference type="SAM" id="MobiDB-lite"/>
    </source>
</evidence>
<dbReference type="EC" id="3.2.1.106" evidence="12 13"/>
<comment type="pathway">
    <text evidence="2">Glycan metabolism; N-glycan degradation.</text>
</comment>
<evidence type="ECO:0000256" key="3">
    <source>
        <dbReference type="ARBA" id="ARBA00010833"/>
    </source>
</evidence>
<keyword evidence="6 13" id="KW-0256">Endoplasmic reticulum</keyword>
<evidence type="ECO:0000256" key="13">
    <source>
        <dbReference type="RuleBase" id="RU368089"/>
    </source>
</evidence>
<feature type="region of interest" description="Disordered" evidence="14">
    <location>
        <begin position="1"/>
        <end position="31"/>
    </location>
</feature>
<evidence type="ECO:0000256" key="8">
    <source>
        <dbReference type="ARBA" id="ARBA00022989"/>
    </source>
</evidence>
<gene>
    <name evidence="17" type="ORF">O3M35_006696</name>
</gene>
<feature type="compositionally biased region" description="Pro residues" evidence="14">
    <location>
        <begin position="635"/>
        <end position="644"/>
    </location>
</feature>
<feature type="domain" description="Glycosyl hydrolase family 63 C-terminal" evidence="15">
    <location>
        <begin position="325"/>
        <end position="817"/>
    </location>
</feature>
<dbReference type="EMBL" id="JAPXFL010000003">
    <property type="protein sequence ID" value="KAK9509361.1"/>
    <property type="molecule type" value="Genomic_DNA"/>
</dbReference>
<evidence type="ECO:0000256" key="4">
    <source>
        <dbReference type="ARBA" id="ARBA00022692"/>
    </source>
</evidence>
<dbReference type="GO" id="GO:0004573">
    <property type="term" value="F:Glc3Man9GlcNAc2 oligosaccharide glucosidase activity"/>
    <property type="evidence" value="ECO:0007669"/>
    <property type="project" value="UniProtKB-UniRule"/>
</dbReference>
<evidence type="ECO:0000256" key="2">
    <source>
        <dbReference type="ARBA" id="ARBA00004740"/>
    </source>
</evidence>
<evidence type="ECO:0000313" key="17">
    <source>
        <dbReference type="EMBL" id="KAK9509361.1"/>
    </source>
</evidence>
<feature type="compositionally biased region" description="Polar residues" evidence="14">
    <location>
        <begin position="542"/>
        <end position="551"/>
    </location>
</feature>
<proteinExistence type="inferred from homology"/>
<sequence length="819" mass="93678">MSKQRKTTNSDKNRKNDKHESKKTTEEQQSSSRISIKTIVTVIILGIACCVGYKGYLETRVNTPFDSAKVVVKSGLAVPSRYWGSYRPGNYFGMKTREPYSPVMGLMWYFPRRLGRSGEEIRHWCEQGDNLETYSWLQHDGKTFGIQTIIDGGYNITTSFVKRYGGTQGGDWTVRIKVSHKGGETTENTGETINIIFYTAIEPQTNGRINPSYSGPITGVVGETQELGPFALRFVNLSGTIEHQSYLSVEAKGLHLLKETIISTLSTFKDKVTKKKHLVLPGDLTHFKDESVPANFIATQLEVKIPFEFDAVFESSSFIDRPNTLTGEIFSQELRAKSLEFNRKFEDTFRLKEKNYTENYIKFAKAVFSNLIGGIGYFYGASRVRSEHTQTPVPYWKAPLFTAVPSRSFFPRGFLWDEGFHGLLIASWDIDLELDIMSHWFDLMNVEGWIPREQILGREAVAKVPEEFITQTNTNANPPTFFLTLRFIIQNYAERLTEEDRLGALDRLYPRLVAWFDWFNSTQAGPVPGSYRWRGRDSATNRELNPKTLTSGLDDYPRASHPSNDERHLDLRCWVMLGAATLAELAKLLNRDGHKYVDTFSFLADNQLLDSQHWSEAAARYADYGLHTDDVALKRPPPPPPSSSRPPNLQQQEMIRVVLTDPRLRYVDTTFGYVSLFPLFVRSLATNSHKLQKLLTDLRNPLLLWTDYGLRSLAKSSPLYDKRNTEHDPPYWRGAIWINMNYLALGALHYYSHLSGPYQSQAAELYSQLRNNIINNIYRQYKKSGYIWEHYNDKTGVGEGSRPFTGWSSLVVLIMAEMY</sequence>
<dbReference type="SUPFAM" id="SSF48208">
    <property type="entry name" value="Six-hairpin glycosidases"/>
    <property type="match status" value="1"/>
</dbReference>
<dbReference type="InterPro" id="IPR038518">
    <property type="entry name" value="Glyco_hydro_63N_sf"/>
</dbReference>
<feature type="domain" description="Glycosyl hydrolase family 63 N-terminal" evidence="16">
    <location>
        <begin position="82"/>
        <end position="279"/>
    </location>
</feature>
<accession>A0AAW1DEB0</accession>